<dbReference type="Proteomes" id="UP001589891">
    <property type="component" value="Unassembled WGS sequence"/>
</dbReference>
<evidence type="ECO:0000313" key="1">
    <source>
        <dbReference type="EMBL" id="MFC0708484.1"/>
    </source>
</evidence>
<name>A0ABV6SG32_AZOPA</name>
<proteinExistence type="predicted"/>
<evidence type="ECO:0000313" key="2">
    <source>
        <dbReference type="Proteomes" id="UP001589891"/>
    </source>
</evidence>
<gene>
    <name evidence="1" type="ORF">ACFFGX_02345</name>
</gene>
<keyword evidence="2" id="KW-1185">Reference proteome</keyword>
<dbReference type="RefSeq" id="WP_376942499.1">
    <property type="nucleotide sequence ID" value="NZ_CP171449.1"/>
</dbReference>
<comment type="caution">
    <text evidence="1">The sequence shown here is derived from an EMBL/GenBank/DDBJ whole genome shotgun (WGS) entry which is preliminary data.</text>
</comment>
<dbReference type="EMBL" id="JBHLSS010000017">
    <property type="protein sequence ID" value="MFC0708484.1"/>
    <property type="molecule type" value="Genomic_DNA"/>
</dbReference>
<sequence>MESLTATLLHLANSGFPGYVERGAAHDAKASRIERKMDKEIAVGDFYQVGSKVISGEDYGFQIEEEEEEEEEEDLFYPDLDYVAKLSDN</sequence>
<accession>A0ABV6SG32</accession>
<organism evidence="1 2">
    <name type="scientific">Azorhizophilus paspali</name>
    <name type="common">Azotobacter paspali</name>
    <dbReference type="NCBI Taxonomy" id="69963"/>
    <lineage>
        <taxon>Bacteria</taxon>
        <taxon>Pseudomonadati</taxon>
        <taxon>Pseudomonadota</taxon>
        <taxon>Gammaproteobacteria</taxon>
        <taxon>Pseudomonadales</taxon>
        <taxon>Pseudomonadaceae</taxon>
        <taxon>Azorhizophilus</taxon>
    </lineage>
</organism>
<reference evidence="1 2" key="1">
    <citation type="submission" date="2024-09" db="EMBL/GenBank/DDBJ databases">
        <authorList>
            <person name="Sun Q."/>
            <person name="Mori K."/>
        </authorList>
    </citation>
    <scope>NUCLEOTIDE SEQUENCE [LARGE SCALE GENOMIC DNA]</scope>
    <source>
        <strain evidence="1 2">NCAIM B.01794</strain>
    </source>
</reference>
<protein>
    <submittedName>
        <fullName evidence="1">Uncharacterized protein</fullName>
    </submittedName>
</protein>